<organism evidence="3 4">
    <name type="scientific">Comamonas faecalis</name>
    <dbReference type="NCBI Taxonomy" id="1387849"/>
    <lineage>
        <taxon>Bacteria</taxon>
        <taxon>Pseudomonadati</taxon>
        <taxon>Pseudomonadota</taxon>
        <taxon>Betaproteobacteria</taxon>
        <taxon>Burkholderiales</taxon>
        <taxon>Comamonadaceae</taxon>
        <taxon>Comamonas</taxon>
    </lineage>
</organism>
<sequence>MYEIWLGLNIFYEIALTIWPALLALVLAWLALLLAARRRLSVRALRGALVPGALVALALFFTLPALTQSALSNMGYWVDWANLLAMALGFGAAAALLAWPALALWCPRCQQGACAARG</sequence>
<feature type="transmembrane region" description="Helical" evidence="1">
    <location>
        <begin position="48"/>
        <end position="71"/>
    </location>
</feature>
<protein>
    <recommendedName>
        <fullName evidence="2">MHYT domain-containing protein</fullName>
    </recommendedName>
</protein>
<feature type="domain" description="MHYT" evidence="2">
    <location>
        <begin position="7"/>
        <end position="47"/>
    </location>
</feature>
<feature type="transmembrane region" description="Helical" evidence="1">
    <location>
        <begin position="14"/>
        <end position="36"/>
    </location>
</feature>
<evidence type="ECO:0000259" key="2">
    <source>
        <dbReference type="Pfam" id="PF03707"/>
    </source>
</evidence>
<name>A0ABP7S0D3_9BURK</name>
<accession>A0ABP7S0D3</accession>
<dbReference type="RefSeq" id="WP_103046037.1">
    <property type="nucleotide sequence ID" value="NZ_BAABBP010000041.1"/>
</dbReference>
<keyword evidence="1" id="KW-0812">Transmembrane</keyword>
<evidence type="ECO:0000256" key="1">
    <source>
        <dbReference type="SAM" id="Phobius"/>
    </source>
</evidence>
<reference evidence="4" key="1">
    <citation type="journal article" date="2019" name="Int. J. Syst. Evol. Microbiol.">
        <title>The Global Catalogue of Microorganisms (GCM) 10K type strain sequencing project: providing services to taxonomists for standard genome sequencing and annotation.</title>
        <authorList>
            <consortium name="The Broad Institute Genomics Platform"/>
            <consortium name="The Broad Institute Genome Sequencing Center for Infectious Disease"/>
            <person name="Wu L."/>
            <person name="Ma J."/>
        </authorList>
    </citation>
    <scope>NUCLEOTIDE SEQUENCE [LARGE SCALE GENOMIC DNA]</scope>
    <source>
        <strain evidence="4">JCM 17561</strain>
    </source>
</reference>
<evidence type="ECO:0000313" key="4">
    <source>
        <dbReference type="Proteomes" id="UP001501627"/>
    </source>
</evidence>
<dbReference type="InterPro" id="IPR005330">
    <property type="entry name" value="MHYT_dom"/>
</dbReference>
<evidence type="ECO:0000313" key="3">
    <source>
        <dbReference type="EMBL" id="GAA4004802.1"/>
    </source>
</evidence>
<dbReference type="Pfam" id="PF03707">
    <property type="entry name" value="MHYT"/>
    <property type="match status" value="1"/>
</dbReference>
<proteinExistence type="predicted"/>
<feature type="transmembrane region" description="Helical" evidence="1">
    <location>
        <begin position="83"/>
        <end position="105"/>
    </location>
</feature>
<keyword evidence="1" id="KW-1133">Transmembrane helix</keyword>
<dbReference type="Proteomes" id="UP001501627">
    <property type="component" value="Unassembled WGS sequence"/>
</dbReference>
<gene>
    <name evidence="3" type="ORF">GCM10022279_31140</name>
</gene>
<comment type="caution">
    <text evidence="3">The sequence shown here is derived from an EMBL/GenBank/DDBJ whole genome shotgun (WGS) entry which is preliminary data.</text>
</comment>
<keyword evidence="4" id="KW-1185">Reference proteome</keyword>
<dbReference type="EMBL" id="BAABBP010000041">
    <property type="protein sequence ID" value="GAA4004802.1"/>
    <property type="molecule type" value="Genomic_DNA"/>
</dbReference>
<keyword evidence="1" id="KW-0472">Membrane</keyword>